<name>A0A8S1IR42_9CHLO</name>
<keyword evidence="2" id="KW-1185">Reference proteome</keyword>
<reference evidence="1" key="1">
    <citation type="submission" date="2020-12" db="EMBL/GenBank/DDBJ databases">
        <authorList>
            <person name="Iha C."/>
        </authorList>
    </citation>
    <scope>NUCLEOTIDE SEQUENCE</scope>
</reference>
<dbReference type="AlphaFoldDB" id="A0A8S1IR42"/>
<gene>
    <name evidence="1" type="ORF">OSTQU699_LOCUS2980</name>
</gene>
<accession>A0A8S1IR42</accession>
<organism evidence="1 2">
    <name type="scientific">Ostreobium quekettii</name>
    <dbReference type="NCBI Taxonomy" id="121088"/>
    <lineage>
        <taxon>Eukaryota</taxon>
        <taxon>Viridiplantae</taxon>
        <taxon>Chlorophyta</taxon>
        <taxon>core chlorophytes</taxon>
        <taxon>Ulvophyceae</taxon>
        <taxon>TCBD clade</taxon>
        <taxon>Bryopsidales</taxon>
        <taxon>Ostreobineae</taxon>
        <taxon>Ostreobiaceae</taxon>
        <taxon>Ostreobium</taxon>
    </lineage>
</organism>
<sequence>VTRLNPLAALESHLDDPLGSTIFSKSVVKPTSYYGPGCAIADSVKFYGIGIPTPCFLGGLWLWTLG</sequence>
<proteinExistence type="predicted"/>
<feature type="non-terminal residue" evidence="1">
    <location>
        <position position="1"/>
    </location>
</feature>
<evidence type="ECO:0000313" key="2">
    <source>
        <dbReference type="Proteomes" id="UP000708148"/>
    </source>
</evidence>
<protein>
    <submittedName>
        <fullName evidence="1">Uncharacterized protein</fullName>
    </submittedName>
</protein>
<comment type="caution">
    <text evidence="1">The sequence shown here is derived from an EMBL/GenBank/DDBJ whole genome shotgun (WGS) entry which is preliminary data.</text>
</comment>
<dbReference type="Proteomes" id="UP000708148">
    <property type="component" value="Unassembled WGS sequence"/>
</dbReference>
<dbReference type="EMBL" id="CAJHUC010000687">
    <property type="protein sequence ID" value="CAD7697619.1"/>
    <property type="molecule type" value="Genomic_DNA"/>
</dbReference>
<evidence type="ECO:0000313" key="1">
    <source>
        <dbReference type="EMBL" id="CAD7697619.1"/>
    </source>
</evidence>